<feature type="compositionally biased region" description="Polar residues" evidence="12">
    <location>
        <begin position="32"/>
        <end position="41"/>
    </location>
</feature>
<keyword evidence="15" id="KW-1185">Reference proteome</keyword>
<dbReference type="OrthoDB" id="20828at2759"/>
<feature type="compositionally biased region" description="Basic and acidic residues" evidence="12">
    <location>
        <begin position="43"/>
        <end position="54"/>
    </location>
</feature>
<accession>A0A6A6S6S0</accession>
<gene>
    <name evidence="14" type="ORF">P280DRAFT_467468</name>
</gene>
<comment type="similarity">
    <text evidence="2">Belongs to the Mediator complex subunit 12 family.</text>
</comment>
<dbReference type="GO" id="GO:0006357">
    <property type="term" value="P:regulation of transcription by RNA polymerase II"/>
    <property type="evidence" value="ECO:0007669"/>
    <property type="project" value="InterPro"/>
</dbReference>
<dbReference type="Proteomes" id="UP000799753">
    <property type="component" value="Unassembled WGS sequence"/>
</dbReference>
<dbReference type="Pfam" id="PF25326">
    <property type="entry name" value="ARM_SRB8"/>
    <property type="match status" value="1"/>
</dbReference>
<dbReference type="SMART" id="SM01281">
    <property type="entry name" value="Med12"/>
    <property type="match status" value="1"/>
</dbReference>
<evidence type="ECO:0000256" key="2">
    <source>
        <dbReference type="ARBA" id="ARBA00010289"/>
    </source>
</evidence>
<keyword evidence="6" id="KW-0805">Transcription regulation</keyword>
<evidence type="ECO:0000256" key="1">
    <source>
        <dbReference type="ARBA" id="ARBA00004123"/>
    </source>
</evidence>
<comment type="function">
    <text evidence="10">Component of the SRB8-11 complex. The SRB8-11 complex is a regulatory module of the Mediator complex which is itself involved in regulation of basal and activated RNA polymerase II-dependent transcription. The SRB8-11 complex may be involved in the transcriptional repression of a subset of genes regulated by Mediator. It may inhibit the association of the Mediator complex with RNA polymerase II to form the holoenzyme complex.</text>
</comment>
<evidence type="ECO:0000256" key="12">
    <source>
        <dbReference type="SAM" id="MobiDB-lite"/>
    </source>
</evidence>
<feature type="region of interest" description="Disordered" evidence="12">
    <location>
        <begin position="1427"/>
        <end position="1451"/>
    </location>
</feature>
<evidence type="ECO:0000256" key="9">
    <source>
        <dbReference type="ARBA" id="ARBA00023242"/>
    </source>
</evidence>
<sequence>MTSRPGPGIQESLQHRGGGSAYAPGRRAANPQHGQQQQDSTGELERAPGEERVTKARYKGKPIALEAIQTTQSDHVRPAPKGKPQLFFSNTAVGAAELSPQVAPAVNLPVPPRPASSVPGDAPQQRRILPGGTGVKSEAAVKLQGHEAPALAVVFPGGSEYRRAATSDDKNAETAAETADLFPWTGSHPEDVLSEAVVKSGISNKSQIMNETNTARPSLWSNLKNKSGVSTLSTLFVAVLEKRQSCSRLTAPNTFKPPPRLTLRDSTRETWLHDLANPTVGLRRLSRTIPHGITGKVLLEQCLNKNIPIPRAVWLAKCVGINEMRTHKRKGQAGTITWVRGWTSSVEQFLEGKIQAIGQQDWKPRITYALQLTTHLFKERLLEDDHFLDWTLKSLDSCSPERLFVWLLVVCISDFWHSLVSSRRRGKRLAESLLGHVGKFYELEDDVQSTPILAFSENVLLKLIVTKPACLLLPTSWTRYAASLQILAERRSQPDISRAITDLDARNKALIRPSGGALPMTRDPVGRIYRLLDDVDYSMKIRIDDLSYDCMEITPNTHRLVSTVLSWASSLYRQGCHRIYLVTRLLRKWNHHGADVYDAILAYLPQLSSDQSKEPTVVFRIVAELVRSKTFSPGKFLQWLIATGSLSHHRDICLPSAWPLRLITEIPLTGLSEHVQNLRHTLLRGTVYSADAEEQAIISTEESIFQQLPGLFGIENIGDVVSNTIIQIPSPTVRLEVAAWLRRQVAASMEFLDRIPTKDPSVEVSGKICSISPTDFTVVRSYLENFEDLSILADIIGIVATSLDSDVLSAAADTISYHFEAFRAIGAFEPLFEKVAMRYAAIRTARFPERDLLISLTDLARTAHADSQLMQLLGYDLGRYDQRNSLAACSPASDSMMDGMPIVDPEDEIERILSSGNSMDQQMMSRVFGKITTTLEEQSCKGSSAAQSLPTWLCRLRSFEESTFDIIVTSWLGTLILSHQTQLLSAALPPLISSGCLTLSRFMKTLQECVTSLQYNNPVESFRIAAEGLDRLLPIEHLQGSCRQYDCYRYRLEQDKFCRQRDGGLLSFIGDMIELESVVCSQDTGKHIRDICLGDRLLNVLRHFAISDTRNVSMLTASHQQASVEGQPSYLVSLLNRLLDPLNRIQLRDMKLEQQAATIVGCADHLSLPFCQLMLQQIFSTSAEHAVESVSASFMTTIKDAIEREQPCWSDLIAGLEPALMNKIREHAVRRVIDTTAFLCCSPTFETRETVVDKKTSIRRYLSVVDVTAAGSSSEVHGSLIVSLIERLKGLTEAFSKSQDIMTTSSEADRLGSSDLCYWLNILLRLIITHCPALVAKANSQHQAALLWTLRGLLSHPCVGANPATALLVFDVATLLSDSLSDDVRKHLAKSDMAKTTGDPRCAFIFGVALPSDDWLSLTKPVASASLPQAASSPQTQAPPTKANQVQQVQQQATPVLMQRTVNKQSFQQQMQAQSQGRTYQYSQPQSGHKMLPQQLQRMASNGSGGQPTQLQQMQQMQALAQQRGMQPSLVQQRTAAMSAQQSPGVKTGATKAEKMEMRHVPLNLNRWEILADSGGNPSGNETAISLSLFGARRA</sequence>
<dbReference type="Pfam" id="PF09497">
    <property type="entry name" value="Med12"/>
    <property type="match status" value="1"/>
</dbReference>
<proteinExistence type="inferred from homology"/>
<evidence type="ECO:0000256" key="7">
    <source>
        <dbReference type="ARBA" id="ARBA00023159"/>
    </source>
</evidence>
<evidence type="ECO:0000256" key="8">
    <source>
        <dbReference type="ARBA" id="ARBA00023163"/>
    </source>
</evidence>
<name>A0A6A6S6S0_9PLEO</name>
<organism evidence="14 15">
    <name type="scientific">Massarina eburnea CBS 473.64</name>
    <dbReference type="NCBI Taxonomy" id="1395130"/>
    <lineage>
        <taxon>Eukaryota</taxon>
        <taxon>Fungi</taxon>
        <taxon>Dikarya</taxon>
        <taxon>Ascomycota</taxon>
        <taxon>Pezizomycotina</taxon>
        <taxon>Dothideomycetes</taxon>
        <taxon>Pleosporomycetidae</taxon>
        <taxon>Pleosporales</taxon>
        <taxon>Massarineae</taxon>
        <taxon>Massarinaceae</taxon>
        <taxon>Massarina</taxon>
    </lineage>
</organism>
<comment type="subcellular location">
    <subcellularLocation>
        <location evidence="1">Nucleus</location>
    </subcellularLocation>
</comment>
<keyword evidence="5" id="KW-0678">Repressor</keyword>
<evidence type="ECO:0000256" key="3">
    <source>
        <dbReference type="ARBA" id="ARBA00011629"/>
    </source>
</evidence>
<evidence type="ECO:0000313" key="14">
    <source>
        <dbReference type="EMBL" id="KAF2643439.1"/>
    </source>
</evidence>
<keyword evidence="8" id="KW-0804">Transcription</keyword>
<evidence type="ECO:0000256" key="11">
    <source>
        <dbReference type="ARBA" id="ARBA00032010"/>
    </source>
</evidence>
<dbReference type="EMBL" id="MU006780">
    <property type="protein sequence ID" value="KAF2643439.1"/>
    <property type="molecule type" value="Genomic_DNA"/>
</dbReference>
<feature type="domain" description="Mediator complex subunit Med12" evidence="13">
    <location>
        <begin position="254"/>
        <end position="317"/>
    </location>
</feature>
<dbReference type="InterPro" id="IPR057344">
    <property type="entry name" value="ARM_SRB8"/>
</dbReference>
<reference evidence="14" key="1">
    <citation type="journal article" date="2020" name="Stud. Mycol.">
        <title>101 Dothideomycetes genomes: a test case for predicting lifestyles and emergence of pathogens.</title>
        <authorList>
            <person name="Haridas S."/>
            <person name="Albert R."/>
            <person name="Binder M."/>
            <person name="Bloem J."/>
            <person name="Labutti K."/>
            <person name="Salamov A."/>
            <person name="Andreopoulos B."/>
            <person name="Baker S."/>
            <person name="Barry K."/>
            <person name="Bills G."/>
            <person name="Bluhm B."/>
            <person name="Cannon C."/>
            <person name="Castanera R."/>
            <person name="Culley D."/>
            <person name="Daum C."/>
            <person name="Ezra D."/>
            <person name="Gonzalez J."/>
            <person name="Henrissat B."/>
            <person name="Kuo A."/>
            <person name="Liang C."/>
            <person name="Lipzen A."/>
            <person name="Lutzoni F."/>
            <person name="Magnuson J."/>
            <person name="Mondo S."/>
            <person name="Nolan M."/>
            <person name="Ohm R."/>
            <person name="Pangilinan J."/>
            <person name="Park H.-J."/>
            <person name="Ramirez L."/>
            <person name="Alfaro M."/>
            <person name="Sun H."/>
            <person name="Tritt A."/>
            <person name="Yoshinaga Y."/>
            <person name="Zwiers L.-H."/>
            <person name="Turgeon B."/>
            <person name="Goodwin S."/>
            <person name="Spatafora J."/>
            <person name="Crous P."/>
            <person name="Grigoriev I."/>
        </authorList>
    </citation>
    <scope>NUCLEOTIDE SEQUENCE</scope>
    <source>
        <strain evidence="14">CBS 473.64</strain>
    </source>
</reference>
<keyword evidence="9" id="KW-0539">Nucleus</keyword>
<dbReference type="PANTHER" id="PTHR46567:SF1">
    <property type="entry name" value="MEDIATOR OF RNA POLYMERASE II TRANSCRIPTION SUBUNIT 12"/>
    <property type="match status" value="1"/>
</dbReference>
<feature type="region of interest" description="Disordered" evidence="12">
    <location>
        <begin position="112"/>
        <end position="131"/>
    </location>
</feature>
<evidence type="ECO:0000256" key="4">
    <source>
        <dbReference type="ARBA" id="ARBA00019622"/>
    </source>
</evidence>
<dbReference type="InterPro" id="IPR019035">
    <property type="entry name" value="Mediator_Med12"/>
</dbReference>
<evidence type="ECO:0000256" key="5">
    <source>
        <dbReference type="ARBA" id="ARBA00022491"/>
    </source>
</evidence>
<keyword evidence="7" id="KW-0010">Activator</keyword>
<protein>
    <recommendedName>
        <fullName evidence="4">Mediator of RNA polymerase II transcription subunit 12</fullName>
    </recommendedName>
    <alternativeName>
        <fullName evidence="11">Mediator complex subunit 12</fullName>
    </alternativeName>
</protein>
<feature type="region of interest" description="Disordered" evidence="12">
    <location>
        <begin position="1"/>
        <end position="58"/>
    </location>
</feature>
<comment type="subunit">
    <text evidence="3">Component of the SRB8-11 complex, which itself associates with the Mediator complex.</text>
</comment>
<feature type="region of interest" description="Disordered" evidence="12">
    <location>
        <begin position="1470"/>
        <end position="1491"/>
    </location>
</feature>
<feature type="compositionally biased region" description="Polar residues" evidence="12">
    <location>
        <begin position="1477"/>
        <end position="1487"/>
    </location>
</feature>
<dbReference type="PANTHER" id="PTHR46567">
    <property type="entry name" value="MEDIATOR OF RNA POLYMERASE II TRANSCRIPTION SUBUNIT 12"/>
    <property type="match status" value="1"/>
</dbReference>
<dbReference type="GO" id="GO:0016592">
    <property type="term" value="C:mediator complex"/>
    <property type="evidence" value="ECO:0007669"/>
    <property type="project" value="InterPro"/>
</dbReference>
<evidence type="ECO:0000256" key="6">
    <source>
        <dbReference type="ARBA" id="ARBA00023015"/>
    </source>
</evidence>
<dbReference type="GO" id="GO:0003712">
    <property type="term" value="F:transcription coregulator activity"/>
    <property type="evidence" value="ECO:0007669"/>
    <property type="project" value="InterPro"/>
</dbReference>
<evidence type="ECO:0000256" key="10">
    <source>
        <dbReference type="ARBA" id="ARBA00025661"/>
    </source>
</evidence>
<evidence type="ECO:0000313" key="15">
    <source>
        <dbReference type="Proteomes" id="UP000799753"/>
    </source>
</evidence>
<evidence type="ECO:0000259" key="13">
    <source>
        <dbReference type="SMART" id="SM01281"/>
    </source>
</evidence>